<dbReference type="EMBL" id="HACG01006075">
    <property type="protein sequence ID" value="CEK52940.1"/>
    <property type="molecule type" value="Transcribed_RNA"/>
</dbReference>
<evidence type="ECO:0000256" key="1">
    <source>
        <dbReference type="SAM" id="MobiDB-lite"/>
    </source>
</evidence>
<sequence>ANEFLVQDAVAYHFRLPPPYPRTSSSTPDLAVQPNSILASDQPNVMLPNLTGPDERSGPPHNFIIQSH</sequence>
<accession>A0A0B6YBY0</accession>
<dbReference type="AlphaFoldDB" id="A0A0B6YBY0"/>
<protein>
    <submittedName>
        <fullName evidence="2">Uncharacterized protein</fullName>
    </submittedName>
</protein>
<feature type="non-terminal residue" evidence="2">
    <location>
        <position position="1"/>
    </location>
</feature>
<organism evidence="2">
    <name type="scientific">Arion vulgaris</name>
    <dbReference type="NCBI Taxonomy" id="1028688"/>
    <lineage>
        <taxon>Eukaryota</taxon>
        <taxon>Metazoa</taxon>
        <taxon>Spiralia</taxon>
        <taxon>Lophotrochozoa</taxon>
        <taxon>Mollusca</taxon>
        <taxon>Gastropoda</taxon>
        <taxon>Heterobranchia</taxon>
        <taxon>Euthyneura</taxon>
        <taxon>Panpulmonata</taxon>
        <taxon>Eupulmonata</taxon>
        <taxon>Stylommatophora</taxon>
        <taxon>Helicina</taxon>
        <taxon>Arionoidea</taxon>
        <taxon>Arionidae</taxon>
        <taxon>Arion</taxon>
    </lineage>
</organism>
<evidence type="ECO:0000313" key="2">
    <source>
        <dbReference type="EMBL" id="CEK52940.1"/>
    </source>
</evidence>
<reference evidence="2" key="1">
    <citation type="submission" date="2014-12" db="EMBL/GenBank/DDBJ databases">
        <title>Insight into the proteome of Arion vulgaris.</title>
        <authorList>
            <person name="Aradska J."/>
            <person name="Bulat T."/>
            <person name="Smidak R."/>
            <person name="Sarate P."/>
            <person name="Gangsoo J."/>
            <person name="Sialana F."/>
            <person name="Bilban M."/>
            <person name="Lubec G."/>
        </authorList>
    </citation>
    <scope>NUCLEOTIDE SEQUENCE</scope>
    <source>
        <tissue evidence="2">Skin</tissue>
    </source>
</reference>
<proteinExistence type="predicted"/>
<feature type="region of interest" description="Disordered" evidence="1">
    <location>
        <begin position="42"/>
        <end position="68"/>
    </location>
</feature>
<gene>
    <name evidence="2" type="primary">ORF18529</name>
</gene>
<name>A0A0B6YBY0_9EUPU</name>